<dbReference type="Pfam" id="PF00497">
    <property type="entry name" value="SBP_bac_3"/>
    <property type="match status" value="1"/>
</dbReference>
<sequence>MKKLILAAAAAVMLSSGGAMAQGVVKLGTEGAYPPFNFYNEKKELVGFDIEIGDALCAEMKRKCEWVANEWDTIIPALNAKKFDAIIAQMSIRPDRAEKVDFTKPYSSTPSKIIQPKGKGLKNTAESLKGKKVGVQRETIQEAWLKQHYTGVIEIVAYGTQDEANVDLGARTDAVMADGPVIDDFTSKEKDKYELVGEPIKMDSPGAAIAIRKGEAALLGEFNTALAAIIANGTYDKISKKYFDYSVKP</sequence>
<name>A0ABW5DUU2_9PROT</name>
<evidence type="ECO:0000256" key="2">
    <source>
        <dbReference type="ARBA" id="ARBA00010333"/>
    </source>
</evidence>
<evidence type="ECO:0000313" key="8">
    <source>
        <dbReference type="Proteomes" id="UP001597295"/>
    </source>
</evidence>
<dbReference type="Proteomes" id="UP001597295">
    <property type="component" value="Unassembled WGS sequence"/>
</dbReference>
<proteinExistence type="inferred from homology"/>
<accession>A0ABW5DUU2</accession>
<dbReference type="PANTHER" id="PTHR35936">
    <property type="entry name" value="MEMBRANE-BOUND LYTIC MUREIN TRANSGLYCOSYLASE F"/>
    <property type="match status" value="1"/>
</dbReference>
<dbReference type="SMART" id="SM00062">
    <property type="entry name" value="PBPb"/>
    <property type="match status" value="1"/>
</dbReference>
<comment type="similarity">
    <text evidence="2 4">Belongs to the bacterial solute-binding protein 3 family.</text>
</comment>
<evidence type="ECO:0000259" key="6">
    <source>
        <dbReference type="SMART" id="SM00062"/>
    </source>
</evidence>
<protein>
    <submittedName>
        <fullName evidence="7">Transporter substrate-binding domain-containing protein</fullName>
    </submittedName>
</protein>
<dbReference type="SUPFAM" id="SSF53850">
    <property type="entry name" value="Periplasmic binding protein-like II"/>
    <property type="match status" value="1"/>
</dbReference>
<dbReference type="PANTHER" id="PTHR35936:SF17">
    <property type="entry name" value="ARGININE-BINDING EXTRACELLULAR PROTEIN ARTP"/>
    <property type="match status" value="1"/>
</dbReference>
<dbReference type="EMBL" id="JBHUIP010000014">
    <property type="protein sequence ID" value="MFD2264682.1"/>
    <property type="molecule type" value="Genomic_DNA"/>
</dbReference>
<dbReference type="InterPro" id="IPR018313">
    <property type="entry name" value="SBP_3_CS"/>
</dbReference>
<evidence type="ECO:0000256" key="3">
    <source>
        <dbReference type="ARBA" id="ARBA00022729"/>
    </source>
</evidence>
<reference evidence="8" key="1">
    <citation type="journal article" date="2019" name="Int. J. Syst. Evol. Microbiol.">
        <title>The Global Catalogue of Microorganisms (GCM) 10K type strain sequencing project: providing services to taxonomists for standard genome sequencing and annotation.</title>
        <authorList>
            <consortium name="The Broad Institute Genomics Platform"/>
            <consortium name="The Broad Institute Genome Sequencing Center for Infectious Disease"/>
            <person name="Wu L."/>
            <person name="Ma J."/>
        </authorList>
    </citation>
    <scope>NUCLEOTIDE SEQUENCE [LARGE SCALE GENOMIC DNA]</scope>
    <source>
        <strain evidence="8">CGMCC 1.19062</strain>
    </source>
</reference>
<feature type="domain" description="Solute-binding protein family 3/N-terminal" evidence="6">
    <location>
        <begin position="24"/>
        <end position="246"/>
    </location>
</feature>
<comment type="caution">
    <text evidence="7">The sequence shown here is derived from an EMBL/GenBank/DDBJ whole genome shotgun (WGS) entry which is preliminary data.</text>
</comment>
<feature type="signal peptide" evidence="5">
    <location>
        <begin position="1"/>
        <end position="21"/>
    </location>
</feature>
<comment type="subcellular location">
    <subcellularLocation>
        <location evidence="1">Cell envelope</location>
    </subcellularLocation>
</comment>
<evidence type="ECO:0000256" key="5">
    <source>
        <dbReference type="SAM" id="SignalP"/>
    </source>
</evidence>
<keyword evidence="8" id="KW-1185">Reference proteome</keyword>
<keyword evidence="3 5" id="KW-0732">Signal</keyword>
<evidence type="ECO:0000313" key="7">
    <source>
        <dbReference type="EMBL" id="MFD2264682.1"/>
    </source>
</evidence>
<organism evidence="7 8">
    <name type="scientific">Lacibacterium aquatile</name>
    <dbReference type="NCBI Taxonomy" id="1168082"/>
    <lineage>
        <taxon>Bacteria</taxon>
        <taxon>Pseudomonadati</taxon>
        <taxon>Pseudomonadota</taxon>
        <taxon>Alphaproteobacteria</taxon>
        <taxon>Rhodospirillales</taxon>
        <taxon>Rhodospirillaceae</taxon>
    </lineage>
</organism>
<evidence type="ECO:0000256" key="1">
    <source>
        <dbReference type="ARBA" id="ARBA00004196"/>
    </source>
</evidence>
<dbReference type="PROSITE" id="PS01039">
    <property type="entry name" value="SBP_BACTERIAL_3"/>
    <property type="match status" value="1"/>
</dbReference>
<dbReference type="InterPro" id="IPR001638">
    <property type="entry name" value="Solute-binding_3/MltF_N"/>
</dbReference>
<evidence type="ECO:0000256" key="4">
    <source>
        <dbReference type="RuleBase" id="RU003744"/>
    </source>
</evidence>
<dbReference type="Gene3D" id="3.40.190.10">
    <property type="entry name" value="Periplasmic binding protein-like II"/>
    <property type="match status" value="2"/>
</dbReference>
<gene>
    <name evidence="7" type="ORF">ACFSM5_17385</name>
</gene>
<dbReference type="RefSeq" id="WP_379877792.1">
    <property type="nucleotide sequence ID" value="NZ_JBHUIP010000014.1"/>
</dbReference>
<feature type="chain" id="PRO_5045615729" evidence="5">
    <location>
        <begin position="22"/>
        <end position="249"/>
    </location>
</feature>